<dbReference type="Pfam" id="PF13692">
    <property type="entry name" value="Glyco_trans_1_4"/>
    <property type="match status" value="1"/>
</dbReference>
<protein>
    <recommendedName>
        <fullName evidence="3">Glycosyltransferase subfamily 4-like N-terminal domain-containing protein</fullName>
    </recommendedName>
</protein>
<dbReference type="Gene3D" id="3.40.50.2000">
    <property type="entry name" value="Glycogen Phosphorylase B"/>
    <property type="match status" value="2"/>
</dbReference>
<dbReference type="AlphaFoldDB" id="A0A1F6CS34"/>
<accession>A0A1F6CS34</accession>
<name>A0A1F6CS34_9BACT</name>
<organism evidence="1 2">
    <name type="scientific">Candidatus Kaiserbacteria bacterium RIFCSPHIGHO2_01_FULL_54_36b</name>
    <dbReference type="NCBI Taxonomy" id="1798483"/>
    <lineage>
        <taxon>Bacteria</taxon>
        <taxon>Candidatus Kaiseribacteriota</taxon>
    </lineage>
</organism>
<sequence>MSRILFLLDIELDNPKRGTPLHICATFREFKKEHELLICAKSVPDEFEDIFIPYPEDRGLAKLRTLRNIVGGNNITHVYTVSQSGLLAPVMLKYLCGVKIAVELHGVNYDEFYAAKWIGIWRYYYMKYKVWALLHLYDTVFVMSTRLRDRYLPMSKHWTLVRGGVDMSEVVAVQDDPVAGEFTVGYMGNARPYQGLPYLIEAAAIVRAGGIPLALNFIISGDISAVRALLAEKNLLESTTLHHDVSHTQAYRLIAHSSVLILPRADDPVTRYAFPGKLAEYLATGIPTIATQIGPIDEMEEEFSRIALLVAPDSIARNIADAIKRVNAMSQNERRALGMRAREYARKHFTWEARGKVMNAQFR</sequence>
<dbReference type="Proteomes" id="UP000176445">
    <property type="component" value="Unassembled WGS sequence"/>
</dbReference>
<gene>
    <name evidence="1" type="ORF">A2704_05235</name>
</gene>
<evidence type="ECO:0000313" key="1">
    <source>
        <dbReference type="EMBL" id="OGG51692.1"/>
    </source>
</evidence>
<proteinExistence type="predicted"/>
<dbReference type="PANTHER" id="PTHR12526">
    <property type="entry name" value="GLYCOSYLTRANSFERASE"/>
    <property type="match status" value="1"/>
</dbReference>
<dbReference type="EMBL" id="MFKW01000019">
    <property type="protein sequence ID" value="OGG51692.1"/>
    <property type="molecule type" value="Genomic_DNA"/>
</dbReference>
<evidence type="ECO:0008006" key="3">
    <source>
        <dbReference type="Google" id="ProtNLM"/>
    </source>
</evidence>
<reference evidence="1 2" key="1">
    <citation type="journal article" date="2016" name="Nat. Commun.">
        <title>Thousands of microbial genomes shed light on interconnected biogeochemical processes in an aquifer system.</title>
        <authorList>
            <person name="Anantharaman K."/>
            <person name="Brown C.T."/>
            <person name="Hug L.A."/>
            <person name="Sharon I."/>
            <person name="Castelle C.J."/>
            <person name="Probst A.J."/>
            <person name="Thomas B.C."/>
            <person name="Singh A."/>
            <person name="Wilkins M.J."/>
            <person name="Karaoz U."/>
            <person name="Brodie E.L."/>
            <person name="Williams K.H."/>
            <person name="Hubbard S.S."/>
            <person name="Banfield J.F."/>
        </authorList>
    </citation>
    <scope>NUCLEOTIDE SEQUENCE [LARGE SCALE GENOMIC DNA]</scope>
</reference>
<dbReference type="SUPFAM" id="SSF53756">
    <property type="entry name" value="UDP-Glycosyltransferase/glycogen phosphorylase"/>
    <property type="match status" value="1"/>
</dbReference>
<evidence type="ECO:0000313" key="2">
    <source>
        <dbReference type="Proteomes" id="UP000176445"/>
    </source>
</evidence>
<comment type="caution">
    <text evidence="1">The sequence shown here is derived from an EMBL/GenBank/DDBJ whole genome shotgun (WGS) entry which is preliminary data.</text>
</comment>